<evidence type="ECO:0000259" key="2">
    <source>
        <dbReference type="Pfam" id="PF02120"/>
    </source>
</evidence>
<feature type="region of interest" description="Disordered" evidence="1">
    <location>
        <begin position="559"/>
        <end position="585"/>
    </location>
</feature>
<proteinExistence type="predicted"/>
<dbReference type="InterPro" id="IPR038610">
    <property type="entry name" value="FliK-like_C_sf"/>
</dbReference>
<feature type="domain" description="Flagellar hook-length control protein-like C-terminal" evidence="2">
    <location>
        <begin position="630"/>
        <end position="706"/>
    </location>
</feature>
<dbReference type="AlphaFoldDB" id="B3EBI8"/>
<gene>
    <name evidence="3" type="ordered locus">Glov_3321</name>
</gene>
<dbReference type="eggNOG" id="COG3144">
    <property type="taxonomic scope" value="Bacteria"/>
</dbReference>
<dbReference type="OrthoDB" id="5296742at2"/>
<dbReference type="Proteomes" id="UP000002420">
    <property type="component" value="Chromosome"/>
</dbReference>
<keyword evidence="4" id="KW-1185">Reference proteome</keyword>
<feature type="region of interest" description="Disordered" evidence="1">
    <location>
        <begin position="175"/>
        <end position="196"/>
    </location>
</feature>
<evidence type="ECO:0000313" key="3">
    <source>
        <dbReference type="EMBL" id="ACD97027.1"/>
    </source>
</evidence>
<evidence type="ECO:0000256" key="1">
    <source>
        <dbReference type="SAM" id="MobiDB-lite"/>
    </source>
</evidence>
<organism evidence="3 4">
    <name type="scientific">Trichlorobacter lovleyi (strain ATCC BAA-1151 / DSM 17278 / SZ)</name>
    <name type="common">Geobacter lovleyi</name>
    <dbReference type="NCBI Taxonomy" id="398767"/>
    <lineage>
        <taxon>Bacteria</taxon>
        <taxon>Pseudomonadati</taxon>
        <taxon>Thermodesulfobacteriota</taxon>
        <taxon>Desulfuromonadia</taxon>
        <taxon>Geobacterales</taxon>
        <taxon>Geobacteraceae</taxon>
        <taxon>Trichlorobacter</taxon>
    </lineage>
</organism>
<feature type="compositionally biased region" description="Low complexity" evidence="1">
    <location>
        <begin position="559"/>
        <end position="572"/>
    </location>
</feature>
<dbReference type="KEGG" id="glo:Glov_3321"/>
<evidence type="ECO:0000313" key="4">
    <source>
        <dbReference type="Proteomes" id="UP000002420"/>
    </source>
</evidence>
<name>B3EBI8_TRIL1</name>
<dbReference type="EMBL" id="CP001089">
    <property type="protein sequence ID" value="ACD97027.1"/>
    <property type="molecule type" value="Genomic_DNA"/>
</dbReference>
<reference evidence="3 4" key="1">
    <citation type="submission" date="2008-05" db="EMBL/GenBank/DDBJ databases">
        <title>Complete sequence of chromosome of Geobacter lovleyi SZ.</title>
        <authorList>
            <consortium name="US DOE Joint Genome Institute"/>
            <person name="Lucas S."/>
            <person name="Copeland A."/>
            <person name="Lapidus A."/>
            <person name="Glavina del Rio T."/>
            <person name="Dalin E."/>
            <person name="Tice H."/>
            <person name="Bruce D."/>
            <person name="Goodwin L."/>
            <person name="Pitluck S."/>
            <person name="Chertkov O."/>
            <person name="Meincke L."/>
            <person name="Brettin T."/>
            <person name="Detter J.C."/>
            <person name="Han C."/>
            <person name="Tapia R."/>
            <person name="Kuske C.R."/>
            <person name="Schmutz J."/>
            <person name="Larimer F."/>
            <person name="Land M."/>
            <person name="Hauser L."/>
            <person name="Kyrpides N."/>
            <person name="Mikhailova N."/>
            <person name="Sung Y."/>
            <person name="Fletcher K.E."/>
            <person name="Ritalahti K.M."/>
            <person name="Loeffler F.E."/>
            <person name="Richardson P."/>
        </authorList>
    </citation>
    <scope>NUCLEOTIDE SEQUENCE [LARGE SCALE GENOMIC DNA]</scope>
    <source>
        <strain evidence="4">ATCC BAA-1151 / DSM 17278 / SZ</strain>
    </source>
</reference>
<protein>
    <recommendedName>
        <fullName evidence="2">Flagellar hook-length control protein-like C-terminal domain-containing protein</fullName>
    </recommendedName>
</protein>
<dbReference type="InterPro" id="IPR021136">
    <property type="entry name" value="Flagellar_hook_control-like_C"/>
</dbReference>
<dbReference type="Pfam" id="PF02120">
    <property type="entry name" value="Flg_hook"/>
    <property type="match status" value="1"/>
</dbReference>
<dbReference type="RefSeq" id="WP_012471351.1">
    <property type="nucleotide sequence ID" value="NC_010814.1"/>
</dbReference>
<sequence>MAFPSDIQQQVYDLLSRSSNLAIIPAEPVEPTTIGVSQQPLTLAPGQRVTAEVTGQPQAGKIPVQIGGLQLQLDLQMAVRQGQNLELTFVGNDPRPTFALARPGVSAPPVSLSDASRLLSLLVSNEQFMEPHQRSSLQSIGDLLRQSSGQTSVLAGFLDDFLTYRTDGRAVVVPPGGLLERPTQTVGGESGQTPNTAAGLAGRSTGGFEDAAAKMLLNLAQRARLTLVDVANQPLAPLPLQPGEEANALVQGRLPGGRVLVQLAGESLELQLSKPMTQGEILRLALVTQQPRLVFALLGQPVQEQPSNVSDAARWLSALVSKEEGQGEAQRAVMGRLQQVVSSLPPGSSALAAILDEAMTYGASANLSARSLQNRAAPAADGKIDESVLKLLQSLMQGNRLTLLEPQVSADALKGFQAGQQLRGDVLQSLGGGRFMVQVGGQAMAVLLPKGVKVGDNLNLFFIGEDPATFLLVRYGKGGDALVSQTGRWVSTLLGMQNQAAPLKEGLGILRTLLQGAPSDPVQLEQMLRKGLKESGLFYEAHLSRWFSGEYSLEQLLQEPQGQLSQQPGSQEARSAQLHREEGSDPRTLAMVKEQLASLQTGQLLFHGELFPGQPMEWRIKDREGRGRSGSEEQQTTPWETSLALTLPQLGRVEVALSLNGTRLDLVIGAEHEGTASLMEEERGELHGQLLAAGFDPGNIVVKHGS</sequence>
<dbReference type="HOGENOM" id="CLU_390696_0_0_7"/>
<feature type="compositionally biased region" description="Polar residues" evidence="1">
    <location>
        <begin position="182"/>
        <end position="196"/>
    </location>
</feature>
<dbReference type="Gene3D" id="3.30.750.140">
    <property type="match status" value="1"/>
</dbReference>
<accession>B3EBI8</accession>
<dbReference type="STRING" id="398767.Glov_3321"/>